<dbReference type="STRING" id="40754.THII_3611"/>
<evidence type="ECO:0000313" key="1">
    <source>
        <dbReference type="EMBL" id="BAP57908.1"/>
    </source>
</evidence>
<protein>
    <submittedName>
        <fullName evidence="1">Uncharacterized protein</fullName>
    </submittedName>
</protein>
<sequence length="102" mass="11885">MVGQSTDVDKLESFFAEVIQNMNWQFTSHELLLRLAHDHQQEYVGALASYMGNGTPFKDLHHELIKRLRKLEGQMITLRHKDYPSRDIFGVVSTAAVWRKKK</sequence>
<gene>
    <name evidence="1" type="ORF">THII_3611</name>
</gene>
<reference evidence="1 2" key="1">
    <citation type="journal article" date="2014" name="ISME J.">
        <title>Ecophysiology of Thioploca ingrica as revealed by the complete genome sequence supplemented with proteomic evidence.</title>
        <authorList>
            <person name="Kojima H."/>
            <person name="Ogura Y."/>
            <person name="Yamamoto N."/>
            <person name="Togashi T."/>
            <person name="Mori H."/>
            <person name="Watanabe T."/>
            <person name="Nemoto F."/>
            <person name="Kurokawa K."/>
            <person name="Hayashi T."/>
            <person name="Fukui M."/>
        </authorList>
    </citation>
    <scope>NUCLEOTIDE SEQUENCE [LARGE SCALE GENOMIC DNA]</scope>
</reference>
<dbReference type="HOGENOM" id="CLU_2276176_0_0_6"/>
<dbReference type="KEGG" id="tig:THII_3611"/>
<keyword evidence="2" id="KW-1185">Reference proteome</keyword>
<dbReference type="Proteomes" id="UP000031623">
    <property type="component" value="Chromosome"/>
</dbReference>
<dbReference type="EMBL" id="AP014633">
    <property type="protein sequence ID" value="BAP57908.1"/>
    <property type="molecule type" value="Genomic_DNA"/>
</dbReference>
<proteinExistence type="predicted"/>
<dbReference type="AlphaFoldDB" id="A0A090AHS1"/>
<evidence type="ECO:0000313" key="2">
    <source>
        <dbReference type="Proteomes" id="UP000031623"/>
    </source>
</evidence>
<organism evidence="1 2">
    <name type="scientific">Thioploca ingrica</name>
    <dbReference type="NCBI Taxonomy" id="40754"/>
    <lineage>
        <taxon>Bacteria</taxon>
        <taxon>Pseudomonadati</taxon>
        <taxon>Pseudomonadota</taxon>
        <taxon>Gammaproteobacteria</taxon>
        <taxon>Thiotrichales</taxon>
        <taxon>Thiotrichaceae</taxon>
        <taxon>Thioploca</taxon>
    </lineage>
</organism>
<name>A0A090AHS1_9GAMM</name>
<accession>A0A090AHS1</accession>